<evidence type="ECO:0000259" key="5">
    <source>
        <dbReference type="PROSITE" id="PS51747"/>
    </source>
</evidence>
<dbReference type="PANTHER" id="PTHR11079:SF149">
    <property type="entry name" value="TRNA-SPECIFIC ADENOSINE DEAMINASE 2"/>
    <property type="match status" value="1"/>
</dbReference>
<dbReference type="Gene3D" id="3.40.140.10">
    <property type="entry name" value="Cytidine Deaminase, domain 2"/>
    <property type="match status" value="1"/>
</dbReference>
<sequence>MEYIPPEDQSPQHQRWMAQAMAMAQEAIDNNEVPVGCVFVRDDRIIAKARNRTNELRNATRHAELEAIDAILSDQELTPTPISQYPLSTTILYVTVEPCIMCASALRQLGIKEVYAGCGNDRFGGCGSVLNVNELPHPVRPPYKAVYGYSRDEAIIILRKFYITENKAAPVPKSKAKRVLKTEVAAPTPSPREGTPANLSLPTPDASKVHES</sequence>
<keyword evidence="3" id="KW-0862">Zinc</keyword>
<dbReference type="GO" id="GO:0005737">
    <property type="term" value="C:cytoplasm"/>
    <property type="evidence" value="ECO:0007669"/>
    <property type="project" value="TreeGrafter"/>
</dbReference>
<name>A0A0C3QAQ5_9AGAM</name>
<keyword evidence="2" id="KW-0378">Hydrolase</keyword>
<proteinExistence type="predicted"/>
<dbReference type="InterPro" id="IPR002125">
    <property type="entry name" value="CMP_dCMP_dom"/>
</dbReference>
<evidence type="ECO:0000313" key="7">
    <source>
        <dbReference type="Proteomes" id="UP000054248"/>
    </source>
</evidence>
<dbReference type="Proteomes" id="UP000054248">
    <property type="component" value="Unassembled WGS sequence"/>
</dbReference>
<evidence type="ECO:0000256" key="1">
    <source>
        <dbReference type="ARBA" id="ARBA00022723"/>
    </source>
</evidence>
<dbReference type="PROSITE" id="PS51747">
    <property type="entry name" value="CYT_DCMP_DEAMINASES_2"/>
    <property type="match status" value="1"/>
</dbReference>
<dbReference type="SUPFAM" id="SSF53927">
    <property type="entry name" value="Cytidine deaminase-like"/>
    <property type="match status" value="1"/>
</dbReference>
<dbReference type="PANTHER" id="PTHR11079">
    <property type="entry name" value="CYTOSINE DEAMINASE FAMILY MEMBER"/>
    <property type="match status" value="1"/>
</dbReference>
<dbReference type="GO" id="GO:0002100">
    <property type="term" value="P:tRNA wobble adenosine to inosine editing"/>
    <property type="evidence" value="ECO:0007669"/>
    <property type="project" value="InterPro"/>
</dbReference>
<dbReference type="InterPro" id="IPR016193">
    <property type="entry name" value="Cytidine_deaminase-like"/>
</dbReference>
<dbReference type="GO" id="GO:0008270">
    <property type="term" value="F:zinc ion binding"/>
    <property type="evidence" value="ECO:0007669"/>
    <property type="project" value="InterPro"/>
</dbReference>
<keyword evidence="1" id="KW-0479">Metal-binding</keyword>
<feature type="domain" description="CMP/dCMP-type deaminase" evidence="5">
    <location>
        <begin position="11"/>
        <end position="128"/>
    </location>
</feature>
<gene>
    <name evidence="6" type="ORF">M407DRAFT_28431</name>
</gene>
<evidence type="ECO:0000256" key="2">
    <source>
        <dbReference type="ARBA" id="ARBA00022801"/>
    </source>
</evidence>
<organism evidence="6 7">
    <name type="scientific">Tulasnella calospora MUT 4182</name>
    <dbReference type="NCBI Taxonomy" id="1051891"/>
    <lineage>
        <taxon>Eukaryota</taxon>
        <taxon>Fungi</taxon>
        <taxon>Dikarya</taxon>
        <taxon>Basidiomycota</taxon>
        <taxon>Agaricomycotina</taxon>
        <taxon>Agaricomycetes</taxon>
        <taxon>Cantharellales</taxon>
        <taxon>Tulasnellaceae</taxon>
        <taxon>Tulasnella</taxon>
    </lineage>
</organism>
<accession>A0A0C3QAQ5</accession>
<dbReference type="HOGENOM" id="CLU_025810_8_1_1"/>
<feature type="region of interest" description="Disordered" evidence="4">
    <location>
        <begin position="170"/>
        <end position="212"/>
    </location>
</feature>
<evidence type="ECO:0000256" key="4">
    <source>
        <dbReference type="SAM" id="MobiDB-lite"/>
    </source>
</evidence>
<dbReference type="InterPro" id="IPR016192">
    <property type="entry name" value="APOBEC/CMP_deaminase_Zn-bd"/>
</dbReference>
<reference evidence="6 7" key="1">
    <citation type="submission" date="2014-04" db="EMBL/GenBank/DDBJ databases">
        <authorList>
            <consortium name="DOE Joint Genome Institute"/>
            <person name="Kuo A."/>
            <person name="Girlanda M."/>
            <person name="Perotto S."/>
            <person name="Kohler A."/>
            <person name="Nagy L.G."/>
            <person name="Floudas D."/>
            <person name="Copeland A."/>
            <person name="Barry K.W."/>
            <person name="Cichocki N."/>
            <person name="Veneault-Fourrey C."/>
            <person name="LaButti K."/>
            <person name="Lindquist E.A."/>
            <person name="Lipzen A."/>
            <person name="Lundell T."/>
            <person name="Morin E."/>
            <person name="Murat C."/>
            <person name="Sun H."/>
            <person name="Tunlid A."/>
            <person name="Henrissat B."/>
            <person name="Grigoriev I.V."/>
            <person name="Hibbett D.S."/>
            <person name="Martin F."/>
            <person name="Nordberg H.P."/>
            <person name="Cantor M.N."/>
            <person name="Hua S.X."/>
        </authorList>
    </citation>
    <scope>NUCLEOTIDE SEQUENCE [LARGE SCALE GENOMIC DNA]</scope>
    <source>
        <strain evidence="6 7">MUT 4182</strain>
    </source>
</reference>
<dbReference type="STRING" id="1051891.A0A0C3QAQ5"/>
<dbReference type="PROSITE" id="PS00903">
    <property type="entry name" value="CYT_DCMP_DEAMINASES_1"/>
    <property type="match status" value="1"/>
</dbReference>
<dbReference type="GO" id="GO:0052717">
    <property type="term" value="F:tRNA-specific adenosine-34 deaminase activity"/>
    <property type="evidence" value="ECO:0007669"/>
    <property type="project" value="UniProtKB-EC"/>
</dbReference>
<dbReference type="EMBL" id="KN823121">
    <property type="protein sequence ID" value="KIO22016.1"/>
    <property type="molecule type" value="Genomic_DNA"/>
</dbReference>
<dbReference type="Pfam" id="PF00383">
    <property type="entry name" value="dCMP_cyt_deam_1"/>
    <property type="match status" value="1"/>
</dbReference>
<keyword evidence="7" id="KW-1185">Reference proteome</keyword>
<dbReference type="OrthoDB" id="1701769at2759"/>
<dbReference type="GO" id="GO:0005634">
    <property type="term" value="C:nucleus"/>
    <property type="evidence" value="ECO:0007669"/>
    <property type="project" value="TreeGrafter"/>
</dbReference>
<protein>
    <recommendedName>
        <fullName evidence="5">CMP/dCMP-type deaminase domain-containing protein</fullName>
    </recommendedName>
</protein>
<dbReference type="CDD" id="cd01285">
    <property type="entry name" value="nucleoside_deaminase"/>
    <property type="match status" value="1"/>
</dbReference>
<evidence type="ECO:0000313" key="6">
    <source>
        <dbReference type="EMBL" id="KIO22016.1"/>
    </source>
</evidence>
<evidence type="ECO:0000256" key="3">
    <source>
        <dbReference type="ARBA" id="ARBA00022833"/>
    </source>
</evidence>
<reference evidence="7" key="2">
    <citation type="submission" date="2015-01" db="EMBL/GenBank/DDBJ databases">
        <title>Evolutionary Origins and Diversification of the Mycorrhizal Mutualists.</title>
        <authorList>
            <consortium name="DOE Joint Genome Institute"/>
            <consortium name="Mycorrhizal Genomics Consortium"/>
            <person name="Kohler A."/>
            <person name="Kuo A."/>
            <person name="Nagy L.G."/>
            <person name="Floudas D."/>
            <person name="Copeland A."/>
            <person name="Barry K.W."/>
            <person name="Cichocki N."/>
            <person name="Veneault-Fourrey C."/>
            <person name="LaButti K."/>
            <person name="Lindquist E.A."/>
            <person name="Lipzen A."/>
            <person name="Lundell T."/>
            <person name="Morin E."/>
            <person name="Murat C."/>
            <person name="Riley R."/>
            <person name="Ohm R."/>
            <person name="Sun H."/>
            <person name="Tunlid A."/>
            <person name="Henrissat B."/>
            <person name="Grigoriev I.V."/>
            <person name="Hibbett D.S."/>
            <person name="Martin F."/>
        </authorList>
    </citation>
    <scope>NUCLEOTIDE SEQUENCE [LARGE SCALE GENOMIC DNA]</scope>
    <source>
        <strain evidence="7">MUT 4182</strain>
    </source>
</reference>
<dbReference type="AlphaFoldDB" id="A0A0C3QAQ5"/>